<proteinExistence type="predicted"/>
<dbReference type="NCBIfam" id="TIGR03936">
    <property type="entry name" value="sam_1_link_chp"/>
    <property type="match status" value="1"/>
</dbReference>
<dbReference type="EMBL" id="PNIL01000026">
    <property type="protein sequence ID" value="PMP68197.1"/>
    <property type="molecule type" value="Genomic_DNA"/>
</dbReference>
<evidence type="ECO:0000313" key="3">
    <source>
        <dbReference type="EMBL" id="PMP83003.1"/>
    </source>
</evidence>
<reference evidence="4 5" key="1">
    <citation type="submission" date="2018-01" db="EMBL/GenBank/DDBJ databases">
        <title>Metagenomic assembled genomes from two thermal pools in the Uzon Caldera, Kamchatka, Russia.</title>
        <authorList>
            <person name="Wilkins L."/>
            <person name="Ettinger C."/>
        </authorList>
    </citation>
    <scope>NUCLEOTIDE SEQUENCE [LARGE SCALE GENOMIC DNA]</scope>
    <source>
        <strain evidence="3">ARK-10</strain>
        <strain evidence="2">ZAV-07</strain>
    </source>
</reference>
<dbReference type="InterPro" id="IPR018768">
    <property type="entry name" value="DUF2344"/>
</dbReference>
<dbReference type="Proteomes" id="UP000237040">
    <property type="component" value="Unassembled WGS sequence"/>
</dbReference>
<name>A0A2J6WF74_9BACT</name>
<gene>
    <name evidence="3" type="ORF">C0175_02620</name>
    <name evidence="2" type="ORF">C0189_01690</name>
</gene>
<sequence length="225" mass="26532">MRIRVNFERPYAIFYLGHLDMKTVIERGLRRSGLPLKFTEGFNKRVQLELGFPLSVGMVGEDEYFDFFLREEVDLYKIFESLTEAFEGLLVIKRIKPLPYSARSITSFEAMFTNIVVGHTVSDISKFDIENALNSILEKQEILVERDYKKKDVRKFIDKLELYSFRDPHFEILMTTLYLREGSIKMNEFENILANLIPVEFEYVIRKNTLVLDKGRLLTPFDLNF</sequence>
<evidence type="ECO:0000313" key="2">
    <source>
        <dbReference type="EMBL" id="PMP68197.1"/>
    </source>
</evidence>
<dbReference type="Proteomes" id="UP000236910">
    <property type="component" value="Unassembled WGS sequence"/>
</dbReference>
<evidence type="ECO:0000259" key="1">
    <source>
        <dbReference type="Pfam" id="PF10105"/>
    </source>
</evidence>
<comment type="caution">
    <text evidence="2">The sequence shown here is derived from an EMBL/GenBank/DDBJ whole genome shotgun (WGS) entry which is preliminary data.</text>
</comment>
<feature type="domain" description="DUF2344" evidence="1">
    <location>
        <begin position="2"/>
        <end position="176"/>
    </location>
</feature>
<evidence type="ECO:0000313" key="4">
    <source>
        <dbReference type="Proteomes" id="UP000236910"/>
    </source>
</evidence>
<dbReference type="EMBL" id="PNIX01000150">
    <property type="protein sequence ID" value="PMP83003.1"/>
    <property type="molecule type" value="Genomic_DNA"/>
</dbReference>
<protein>
    <recommendedName>
        <fullName evidence="1">DUF2344 domain-containing protein</fullName>
    </recommendedName>
</protein>
<evidence type="ECO:0000313" key="5">
    <source>
        <dbReference type="Proteomes" id="UP000237040"/>
    </source>
</evidence>
<organism evidence="2 5">
    <name type="scientific">Caldisericum exile</name>
    <dbReference type="NCBI Taxonomy" id="693075"/>
    <lineage>
        <taxon>Bacteria</taxon>
        <taxon>Pseudomonadati</taxon>
        <taxon>Caldisericota/Cryosericota group</taxon>
        <taxon>Caldisericota</taxon>
        <taxon>Caldisericia</taxon>
        <taxon>Caldisericales</taxon>
        <taxon>Caldisericaceae</taxon>
        <taxon>Caldisericum</taxon>
    </lineage>
</organism>
<dbReference type="Pfam" id="PF10105">
    <property type="entry name" value="DUF2344"/>
    <property type="match status" value="1"/>
</dbReference>
<dbReference type="AlphaFoldDB" id="A0A2J6WF74"/>
<accession>A0A2J6WF74</accession>
<dbReference type="RefSeq" id="WP_424587078.1">
    <property type="nucleotide sequence ID" value="NZ_JBNATC010000014.1"/>
</dbReference>